<name>A0A5C2SJX9_9APHY</name>
<reference evidence="1" key="1">
    <citation type="journal article" date="2018" name="Genome Biol. Evol.">
        <title>Genomics and development of Lentinus tigrinus, a white-rot wood-decaying mushroom with dimorphic fruiting bodies.</title>
        <authorList>
            <person name="Wu B."/>
            <person name="Xu Z."/>
            <person name="Knudson A."/>
            <person name="Carlson A."/>
            <person name="Chen N."/>
            <person name="Kovaka S."/>
            <person name="LaButti K."/>
            <person name="Lipzen A."/>
            <person name="Pennachio C."/>
            <person name="Riley R."/>
            <person name="Schakwitz W."/>
            <person name="Umezawa K."/>
            <person name="Ohm R.A."/>
            <person name="Grigoriev I.V."/>
            <person name="Nagy L.G."/>
            <person name="Gibbons J."/>
            <person name="Hibbett D."/>
        </authorList>
    </citation>
    <scope>NUCLEOTIDE SEQUENCE [LARGE SCALE GENOMIC DNA]</scope>
    <source>
        <strain evidence="1">ALCF2SS1-6</strain>
    </source>
</reference>
<dbReference type="Proteomes" id="UP000313359">
    <property type="component" value="Unassembled WGS sequence"/>
</dbReference>
<proteinExistence type="predicted"/>
<protein>
    <recommendedName>
        <fullName evidence="3">F-box domain-containing protein</fullName>
    </recommendedName>
</protein>
<dbReference type="EMBL" id="ML122254">
    <property type="protein sequence ID" value="RPD64042.1"/>
    <property type="molecule type" value="Genomic_DNA"/>
</dbReference>
<evidence type="ECO:0008006" key="3">
    <source>
        <dbReference type="Google" id="ProtNLM"/>
    </source>
</evidence>
<dbReference type="AlphaFoldDB" id="A0A5C2SJX9"/>
<sequence>MRWLSTTSASNLEELEISIALLQAPPSPILDLVDGPECRSFFQMVGSSVSWLTLEITGGMAIPLSYFTNLSELILAATVQNGMVPPITWNQVCSSLSQLRSRLRYLRLWKVEYREPSCGGNIFHVDRCLCLTPGPDIEELDAVLAQDIFKNLGEVEFHLVRTFACPTDVPSGWVRPGHPPCPPLSLSELLPHMRKAMPQLYARGIITFTSDETWIYRHPAQASTIPPTSPEMSA</sequence>
<evidence type="ECO:0000313" key="2">
    <source>
        <dbReference type="Proteomes" id="UP000313359"/>
    </source>
</evidence>
<evidence type="ECO:0000313" key="1">
    <source>
        <dbReference type="EMBL" id="RPD64042.1"/>
    </source>
</evidence>
<dbReference type="OrthoDB" id="2766247at2759"/>
<keyword evidence="2" id="KW-1185">Reference proteome</keyword>
<gene>
    <name evidence="1" type="ORF">L227DRAFT_316155</name>
</gene>
<accession>A0A5C2SJX9</accession>
<organism evidence="1 2">
    <name type="scientific">Lentinus tigrinus ALCF2SS1-6</name>
    <dbReference type="NCBI Taxonomy" id="1328759"/>
    <lineage>
        <taxon>Eukaryota</taxon>
        <taxon>Fungi</taxon>
        <taxon>Dikarya</taxon>
        <taxon>Basidiomycota</taxon>
        <taxon>Agaricomycotina</taxon>
        <taxon>Agaricomycetes</taxon>
        <taxon>Polyporales</taxon>
        <taxon>Polyporaceae</taxon>
        <taxon>Lentinus</taxon>
    </lineage>
</organism>